<gene>
    <name evidence="1" type="ORF">OIU84_005356</name>
</gene>
<name>A0AAD6JW04_9ROSI</name>
<evidence type="ECO:0000313" key="2">
    <source>
        <dbReference type="Proteomes" id="UP001162972"/>
    </source>
</evidence>
<protein>
    <submittedName>
        <fullName evidence="1">Uncharacterized protein</fullName>
    </submittedName>
</protein>
<proteinExistence type="predicted"/>
<keyword evidence="2" id="KW-1185">Reference proteome</keyword>
<comment type="caution">
    <text evidence="1">The sequence shown here is derived from an EMBL/GenBank/DDBJ whole genome shotgun (WGS) entry which is preliminary data.</text>
</comment>
<organism evidence="1 2">
    <name type="scientific">Salix udensis</name>
    <dbReference type="NCBI Taxonomy" id="889485"/>
    <lineage>
        <taxon>Eukaryota</taxon>
        <taxon>Viridiplantae</taxon>
        <taxon>Streptophyta</taxon>
        <taxon>Embryophyta</taxon>
        <taxon>Tracheophyta</taxon>
        <taxon>Spermatophyta</taxon>
        <taxon>Magnoliopsida</taxon>
        <taxon>eudicotyledons</taxon>
        <taxon>Gunneridae</taxon>
        <taxon>Pentapetalae</taxon>
        <taxon>rosids</taxon>
        <taxon>fabids</taxon>
        <taxon>Malpighiales</taxon>
        <taxon>Salicaceae</taxon>
        <taxon>Saliceae</taxon>
        <taxon>Salix</taxon>
    </lineage>
</organism>
<dbReference type="AlphaFoldDB" id="A0AAD6JW04"/>
<dbReference type="Proteomes" id="UP001162972">
    <property type="component" value="Chromosome 5"/>
</dbReference>
<dbReference type="EMBL" id="JAPFFJ010000013">
    <property type="protein sequence ID" value="KAJ6412280.1"/>
    <property type="molecule type" value="Genomic_DNA"/>
</dbReference>
<accession>A0AAD6JW04</accession>
<evidence type="ECO:0000313" key="1">
    <source>
        <dbReference type="EMBL" id="KAJ6412280.1"/>
    </source>
</evidence>
<reference evidence="1 2" key="1">
    <citation type="journal article" date="2023" name="Int. J. Mol. Sci.">
        <title>De Novo Assembly and Annotation of 11 Diverse Shrub Willow (Salix) Genomes Reveals Novel Gene Organization in Sex-Linked Regions.</title>
        <authorList>
            <person name="Hyden B."/>
            <person name="Feng K."/>
            <person name="Yates T.B."/>
            <person name="Jawdy S."/>
            <person name="Cereghino C."/>
            <person name="Smart L.B."/>
            <person name="Muchero W."/>
        </authorList>
    </citation>
    <scope>NUCLEOTIDE SEQUENCE [LARGE SCALE GENOMIC DNA]</scope>
    <source>
        <tissue evidence="1">Shoot tip</tissue>
    </source>
</reference>
<sequence>MFGTLSSNIFPLPWLMSLKGREKPSSRGDKKGDLSCREREIYVAEGGEREGDREIKDAEAEQQRDEICERDEGVIKDAKFQLNRENLYFSCRGTEGGERRSASMGRGRME</sequence>